<proteinExistence type="predicted"/>
<feature type="coiled-coil region" evidence="1">
    <location>
        <begin position="75"/>
        <end position="102"/>
    </location>
</feature>
<name>A0ABQ5DRH5_9ASTR</name>
<evidence type="ECO:0000313" key="2">
    <source>
        <dbReference type="EMBL" id="GJT39689.1"/>
    </source>
</evidence>
<keyword evidence="3" id="KW-1185">Reference proteome</keyword>
<accession>A0ABQ5DRH5</accession>
<dbReference type="Proteomes" id="UP001151760">
    <property type="component" value="Unassembled WGS sequence"/>
</dbReference>
<dbReference type="EMBL" id="BQNB010015407">
    <property type="protein sequence ID" value="GJT39689.1"/>
    <property type="molecule type" value="Genomic_DNA"/>
</dbReference>
<evidence type="ECO:0000256" key="1">
    <source>
        <dbReference type="SAM" id="Coils"/>
    </source>
</evidence>
<evidence type="ECO:0000313" key="3">
    <source>
        <dbReference type="Proteomes" id="UP001151760"/>
    </source>
</evidence>
<comment type="caution">
    <text evidence="2">The sequence shown here is derived from an EMBL/GenBank/DDBJ whole genome shotgun (WGS) entry which is preliminary data.</text>
</comment>
<reference evidence="2" key="2">
    <citation type="submission" date="2022-01" db="EMBL/GenBank/DDBJ databases">
        <authorList>
            <person name="Yamashiro T."/>
            <person name="Shiraishi A."/>
            <person name="Satake H."/>
            <person name="Nakayama K."/>
        </authorList>
    </citation>
    <scope>NUCLEOTIDE SEQUENCE</scope>
</reference>
<protein>
    <submittedName>
        <fullName evidence="2">Uncharacterized protein</fullName>
    </submittedName>
</protein>
<gene>
    <name evidence="2" type="ORF">Tco_0939554</name>
</gene>
<keyword evidence="1" id="KW-0175">Coiled coil</keyword>
<reference evidence="2" key="1">
    <citation type="journal article" date="2022" name="Int. J. Mol. Sci.">
        <title>Draft Genome of Tanacetum Coccineum: Genomic Comparison of Closely Related Tanacetum-Family Plants.</title>
        <authorList>
            <person name="Yamashiro T."/>
            <person name="Shiraishi A."/>
            <person name="Nakayama K."/>
            <person name="Satake H."/>
        </authorList>
    </citation>
    <scope>NUCLEOTIDE SEQUENCE</scope>
</reference>
<sequence length="119" mass="14292">MDRRPMITELCSIVGSFDWTEVLRYFCRRATAEDRRFAMQMNLLREEIVDVCEYRRNLVDEFCSVRSIIAFVKAVELLNDTLRKDEAKMAQLRELERQLELRALEKELFIQKLVRNVPF</sequence>
<organism evidence="2 3">
    <name type="scientific">Tanacetum coccineum</name>
    <dbReference type="NCBI Taxonomy" id="301880"/>
    <lineage>
        <taxon>Eukaryota</taxon>
        <taxon>Viridiplantae</taxon>
        <taxon>Streptophyta</taxon>
        <taxon>Embryophyta</taxon>
        <taxon>Tracheophyta</taxon>
        <taxon>Spermatophyta</taxon>
        <taxon>Magnoliopsida</taxon>
        <taxon>eudicotyledons</taxon>
        <taxon>Gunneridae</taxon>
        <taxon>Pentapetalae</taxon>
        <taxon>asterids</taxon>
        <taxon>campanulids</taxon>
        <taxon>Asterales</taxon>
        <taxon>Asteraceae</taxon>
        <taxon>Asteroideae</taxon>
        <taxon>Anthemideae</taxon>
        <taxon>Anthemidinae</taxon>
        <taxon>Tanacetum</taxon>
    </lineage>
</organism>